<organism evidence="2 3">
    <name type="scientific">Phreatobacter oligotrophus</name>
    <dbReference type="NCBI Taxonomy" id="1122261"/>
    <lineage>
        <taxon>Bacteria</taxon>
        <taxon>Pseudomonadati</taxon>
        <taxon>Pseudomonadota</taxon>
        <taxon>Alphaproteobacteria</taxon>
        <taxon>Hyphomicrobiales</taxon>
        <taxon>Phreatobacteraceae</taxon>
        <taxon>Phreatobacter</taxon>
    </lineage>
</organism>
<evidence type="ECO:0000256" key="1">
    <source>
        <dbReference type="SAM" id="MobiDB-lite"/>
    </source>
</evidence>
<evidence type="ECO:0000313" key="3">
    <source>
        <dbReference type="Proteomes" id="UP000241808"/>
    </source>
</evidence>
<evidence type="ECO:0000313" key="2">
    <source>
        <dbReference type="EMBL" id="PTM49295.1"/>
    </source>
</evidence>
<accession>A0A2T4YWR3</accession>
<keyword evidence="3" id="KW-1185">Reference proteome</keyword>
<gene>
    <name evidence="2" type="ORF">C8P69_1199</name>
</gene>
<dbReference type="OrthoDB" id="9813122at2"/>
<evidence type="ECO:0008006" key="4">
    <source>
        <dbReference type="Google" id="ProtNLM"/>
    </source>
</evidence>
<feature type="region of interest" description="Disordered" evidence="1">
    <location>
        <begin position="169"/>
        <end position="217"/>
    </location>
</feature>
<proteinExistence type="predicted"/>
<reference evidence="2 3" key="1">
    <citation type="submission" date="2018-04" db="EMBL/GenBank/DDBJ databases">
        <title>Genomic Encyclopedia of Archaeal and Bacterial Type Strains, Phase II (KMG-II): from individual species to whole genera.</title>
        <authorList>
            <person name="Goeker M."/>
        </authorList>
    </citation>
    <scope>NUCLEOTIDE SEQUENCE [LARGE SCALE GENOMIC DNA]</scope>
    <source>
        <strain evidence="2 3">DSM 25521</strain>
    </source>
</reference>
<feature type="compositionally biased region" description="Acidic residues" evidence="1">
    <location>
        <begin position="182"/>
        <end position="192"/>
    </location>
</feature>
<dbReference type="Proteomes" id="UP000241808">
    <property type="component" value="Unassembled WGS sequence"/>
</dbReference>
<dbReference type="EMBL" id="PZZL01000019">
    <property type="protein sequence ID" value="PTM49295.1"/>
    <property type="molecule type" value="Genomic_DNA"/>
</dbReference>
<dbReference type="AlphaFoldDB" id="A0A2T4YWR3"/>
<comment type="caution">
    <text evidence="2">The sequence shown here is derived from an EMBL/GenBank/DDBJ whole genome shotgun (WGS) entry which is preliminary data.</text>
</comment>
<protein>
    <recommendedName>
        <fullName evidence="4">ParB family chromosome partitioning protein</fullName>
    </recommendedName>
</protein>
<sequence>MGFRSSGTKQGHSSAKVDPDNAAAFTALAEAQEKVQAKLPTDRTELLAWCLAASRKTLLDVLATCVADQLDAVRFDSKPNSTADRIAEAVSLDMAAWFSPTETFLKRITKKMMASAVTEAGCAPEIASAILGVPKAEAVQTAQEALQGKGWLPPALRIETATIATTSEAAADADGVIGDNEPLGDEGEDDGQALESVHGPDNDEGQTDSNEAVIAAE</sequence>
<name>A0A2T4YWR3_9HYPH</name>
<dbReference type="RefSeq" id="WP_146167414.1">
    <property type="nucleotide sequence ID" value="NZ_PZZL01000019.1"/>
</dbReference>